<dbReference type="Proteomes" id="UP001501532">
    <property type="component" value="Unassembled WGS sequence"/>
</dbReference>
<gene>
    <name evidence="1" type="ORF">GCM10010448_21550</name>
</gene>
<dbReference type="EMBL" id="BAAAUF010000017">
    <property type="protein sequence ID" value="GAA3038870.1"/>
    <property type="molecule type" value="Genomic_DNA"/>
</dbReference>
<reference evidence="2" key="1">
    <citation type="journal article" date="2019" name="Int. J. Syst. Evol. Microbiol.">
        <title>The Global Catalogue of Microorganisms (GCM) 10K type strain sequencing project: providing services to taxonomists for standard genome sequencing and annotation.</title>
        <authorList>
            <consortium name="The Broad Institute Genomics Platform"/>
            <consortium name="The Broad Institute Genome Sequencing Center for Infectious Disease"/>
            <person name="Wu L."/>
            <person name="Ma J."/>
        </authorList>
    </citation>
    <scope>NUCLEOTIDE SEQUENCE [LARGE SCALE GENOMIC DNA]</scope>
    <source>
        <strain evidence="2">JCM 9091</strain>
    </source>
</reference>
<keyword evidence="2" id="KW-1185">Reference proteome</keyword>
<dbReference type="RefSeq" id="WP_234515420.1">
    <property type="nucleotide sequence ID" value="NZ_BAAAUF010000017.1"/>
</dbReference>
<name>A0ABP6LFU3_9ACTN</name>
<evidence type="ECO:0000313" key="2">
    <source>
        <dbReference type="Proteomes" id="UP001501532"/>
    </source>
</evidence>
<evidence type="ECO:0000313" key="1">
    <source>
        <dbReference type="EMBL" id="GAA3038870.1"/>
    </source>
</evidence>
<proteinExistence type="predicted"/>
<protein>
    <submittedName>
        <fullName evidence="1">Uncharacterized protein</fullName>
    </submittedName>
</protein>
<sequence length="60" mass="6527">MAEFNHVFDFLGERLVVPERLGISLVTPAVRERRGRAAWTATGPASRAGLVQALLRATPP</sequence>
<accession>A0ABP6LFU3</accession>
<comment type="caution">
    <text evidence="1">The sequence shown here is derived from an EMBL/GenBank/DDBJ whole genome shotgun (WGS) entry which is preliminary data.</text>
</comment>
<organism evidence="1 2">
    <name type="scientific">Streptomyces glomeratus</name>
    <dbReference type="NCBI Taxonomy" id="284452"/>
    <lineage>
        <taxon>Bacteria</taxon>
        <taxon>Bacillati</taxon>
        <taxon>Actinomycetota</taxon>
        <taxon>Actinomycetes</taxon>
        <taxon>Kitasatosporales</taxon>
        <taxon>Streptomycetaceae</taxon>
        <taxon>Streptomyces</taxon>
    </lineage>
</organism>